<dbReference type="EMBL" id="LLXL01001926">
    <property type="protein sequence ID" value="PKK62425.1"/>
    <property type="molecule type" value="Genomic_DNA"/>
</dbReference>
<sequence>GRLNQPSRLKRKKLQPLAVGSDGWLAFMKEIYDDHCASMKYEQDRINAGIKWDTTPDQGEYRKGLCDLVTKITDAHHQYELKSLELSTEVIPDVPPASGYLPKKELRSRFSNLDLALIVNYHRDEIGLDFQPCAIMDDRPLKRRANDNGNLDTHYGYHINKKVYILSTSKDLENSSSSRTI</sequence>
<protein>
    <submittedName>
        <fullName evidence="1">Uncharacterized protein</fullName>
    </submittedName>
</protein>
<gene>
    <name evidence="1" type="ORF">RhiirC2_790412</name>
</gene>
<dbReference type="VEuPathDB" id="FungiDB:FUN_014609"/>
<dbReference type="AlphaFoldDB" id="A0A2N1MLA8"/>
<organism evidence="1 2">
    <name type="scientific">Rhizophagus irregularis</name>
    <dbReference type="NCBI Taxonomy" id="588596"/>
    <lineage>
        <taxon>Eukaryota</taxon>
        <taxon>Fungi</taxon>
        <taxon>Fungi incertae sedis</taxon>
        <taxon>Mucoromycota</taxon>
        <taxon>Glomeromycotina</taxon>
        <taxon>Glomeromycetes</taxon>
        <taxon>Glomerales</taxon>
        <taxon>Glomeraceae</taxon>
        <taxon>Rhizophagus</taxon>
    </lineage>
</organism>
<accession>A0A2N1MLA8</accession>
<dbReference type="Proteomes" id="UP000233469">
    <property type="component" value="Unassembled WGS sequence"/>
</dbReference>
<reference evidence="1 2" key="2">
    <citation type="submission" date="2017-10" db="EMBL/GenBank/DDBJ databases">
        <title>Extensive intraspecific genome diversity in a model arbuscular mycorrhizal fungus.</title>
        <authorList>
            <person name="Chen E.C.H."/>
            <person name="Morin E."/>
            <person name="Baudet D."/>
            <person name="Noel J."/>
            <person name="Ndikumana S."/>
            <person name="Charron P."/>
            <person name="St-Onge C."/>
            <person name="Giorgi J."/>
            <person name="Grigoriev I.V."/>
            <person name="Roux C."/>
            <person name="Martin F.M."/>
            <person name="Corradi N."/>
        </authorList>
    </citation>
    <scope>NUCLEOTIDE SEQUENCE [LARGE SCALE GENOMIC DNA]</scope>
    <source>
        <strain evidence="1 2">C2</strain>
    </source>
</reference>
<dbReference type="VEuPathDB" id="FungiDB:RhiirA1_394022"/>
<reference evidence="1 2" key="1">
    <citation type="submission" date="2016-04" db="EMBL/GenBank/DDBJ databases">
        <title>Genome analyses suggest a sexual origin of heterokaryosis in a supposedly ancient asexual fungus.</title>
        <authorList>
            <person name="Ropars J."/>
            <person name="Sedzielewska K."/>
            <person name="Noel J."/>
            <person name="Charron P."/>
            <person name="Farinelli L."/>
            <person name="Marton T."/>
            <person name="Kruger M."/>
            <person name="Pelin A."/>
            <person name="Brachmann A."/>
            <person name="Corradi N."/>
        </authorList>
    </citation>
    <scope>NUCLEOTIDE SEQUENCE [LARGE SCALE GENOMIC DNA]</scope>
    <source>
        <strain evidence="1 2">C2</strain>
    </source>
</reference>
<name>A0A2N1MLA8_9GLOM</name>
<evidence type="ECO:0000313" key="2">
    <source>
        <dbReference type="Proteomes" id="UP000233469"/>
    </source>
</evidence>
<proteinExistence type="predicted"/>
<feature type="non-terminal residue" evidence="1">
    <location>
        <position position="1"/>
    </location>
</feature>
<evidence type="ECO:0000313" key="1">
    <source>
        <dbReference type="EMBL" id="PKK62425.1"/>
    </source>
</evidence>
<comment type="caution">
    <text evidence="1">The sequence shown here is derived from an EMBL/GenBank/DDBJ whole genome shotgun (WGS) entry which is preliminary data.</text>
</comment>